<dbReference type="Proteomes" id="UP000001194">
    <property type="component" value="Unassembled WGS sequence"/>
</dbReference>
<keyword evidence="1" id="KW-1133">Transmembrane helix</keyword>
<evidence type="ECO:0000313" key="2">
    <source>
        <dbReference type="EMBL" id="EDR14211.1"/>
    </source>
</evidence>
<proteinExistence type="predicted"/>
<reference evidence="2 3" key="1">
    <citation type="journal article" date="2008" name="Nature">
        <title>The genome of Laccaria bicolor provides insights into mycorrhizal symbiosis.</title>
        <authorList>
            <person name="Martin F."/>
            <person name="Aerts A."/>
            <person name="Ahren D."/>
            <person name="Brun A."/>
            <person name="Danchin E.G.J."/>
            <person name="Duchaussoy F."/>
            <person name="Gibon J."/>
            <person name="Kohler A."/>
            <person name="Lindquist E."/>
            <person name="Pereda V."/>
            <person name="Salamov A."/>
            <person name="Shapiro H.J."/>
            <person name="Wuyts J."/>
            <person name="Blaudez D."/>
            <person name="Buee M."/>
            <person name="Brokstein P."/>
            <person name="Canbaeck B."/>
            <person name="Cohen D."/>
            <person name="Courty P.E."/>
            <person name="Coutinho P.M."/>
            <person name="Delaruelle C."/>
            <person name="Detter J.C."/>
            <person name="Deveau A."/>
            <person name="DiFazio S."/>
            <person name="Duplessis S."/>
            <person name="Fraissinet-Tachet L."/>
            <person name="Lucic E."/>
            <person name="Frey-Klett P."/>
            <person name="Fourrey C."/>
            <person name="Feussner I."/>
            <person name="Gay G."/>
            <person name="Grimwood J."/>
            <person name="Hoegger P.J."/>
            <person name="Jain P."/>
            <person name="Kilaru S."/>
            <person name="Labbe J."/>
            <person name="Lin Y.C."/>
            <person name="Legue V."/>
            <person name="Le Tacon F."/>
            <person name="Marmeisse R."/>
            <person name="Melayah D."/>
            <person name="Montanini B."/>
            <person name="Muratet M."/>
            <person name="Nehls U."/>
            <person name="Niculita-Hirzel H."/>
            <person name="Oudot-Le Secq M.P."/>
            <person name="Peter M."/>
            <person name="Quesneville H."/>
            <person name="Rajashekar B."/>
            <person name="Reich M."/>
            <person name="Rouhier N."/>
            <person name="Schmutz J."/>
            <person name="Yin T."/>
            <person name="Chalot M."/>
            <person name="Henrissat B."/>
            <person name="Kuees U."/>
            <person name="Lucas S."/>
            <person name="Van de Peer Y."/>
            <person name="Podila G.K."/>
            <person name="Polle A."/>
            <person name="Pukkila P.J."/>
            <person name="Richardson P.M."/>
            <person name="Rouze P."/>
            <person name="Sanders I.R."/>
            <person name="Stajich J.E."/>
            <person name="Tunlid A."/>
            <person name="Tuskan G."/>
            <person name="Grigoriev I.V."/>
        </authorList>
    </citation>
    <scope>NUCLEOTIDE SEQUENCE [LARGE SCALE GENOMIC DNA]</scope>
    <source>
        <strain evidence="3">S238N-H82 / ATCC MYA-4686</strain>
    </source>
</reference>
<dbReference type="AlphaFoldDB" id="B0CS04"/>
<evidence type="ECO:0000256" key="1">
    <source>
        <dbReference type="SAM" id="Phobius"/>
    </source>
</evidence>
<dbReference type="GeneID" id="6070124"/>
<dbReference type="OrthoDB" id="66726at2759"/>
<keyword evidence="1" id="KW-0812">Transmembrane</keyword>
<feature type="transmembrane region" description="Helical" evidence="1">
    <location>
        <begin position="48"/>
        <end position="72"/>
    </location>
</feature>
<dbReference type="RefSeq" id="XP_001874770.1">
    <property type="nucleotide sequence ID" value="XM_001874735.1"/>
</dbReference>
<sequence>MCAMPGSPALNHRGRHSPQFAALQSLPFLHQIYNAILPLNFTNTLTRLALHLLSMYFLCKVLMLWFVLVLQASTYRRQHQPEHVFFRFSWMLLHSLVNMSSSP</sequence>
<dbReference type="EMBL" id="DS547092">
    <property type="protein sequence ID" value="EDR14211.1"/>
    <property type="molecule type" value="Genomic_DNA"/>
</dbReference>
<accession>B0CS04</accession>
<dbReference type="InParanoid" id="B0CS04"/>
<name>B0CS04_LACBS</name>
<dbReference type="HOGENOM" id="CLU_2264217_0_0_1"/>
<dbReference type="KEGG" id="lbc:LACBIDRAFT_305821"/>
<organism evidence="3">
    <name type="scientific">Laccaria bicolor (strain S238N-H82 / ATCC MYA-4686)</name>
    <name type="common">Bicoloured deceiver</name>
    <name type="synonym">Laccaria laccata var. bicolor</name>
    <dbReference type="NCBI Taxonomy" id="486041"/>
    <lineage>
        <taxon>Eukaryota</taxon>
        <taxon>Fungi</taxon>
        <taxon>Dikarya</taxon>
        <taxon>Basidiomycota</taxon>
        <taxon>Agaricomycotina</taxon>
        <taxon>Agaricomycetes</taxon>
        <taxon>Agaricomycetidae</taxon>
        <taxon>Agaricales</taxon>
        <taxon>Agaricineae</taxon>
        <taxon>Hydnangiaceae</taxon>
        <taxon>Laccaria</taxon>
    </lineage>
</organism>
<keyword evidence="1" id="KW-0472">Membrane</keyword>
<protein>
    <submittedName>
        <fullName evidence="2">Predicted protein</fullName>
    </submittedName>
</protein>
<evidence type="ECO:0000313" key="3">
    <source>
        <dbReference type="Proteomes" id="UP000001194"/>
    </source>
</evidence>
<gene>
    <name evidence="2" type="ORF">LACBIDRAFT_305821</name>
</gene>
<keyword evidence="3" id="KW-1185">Reference proteome</keyword>